<dbReference type="InterPro" id="IPR011642">
    <property type="entry name" value="Gate_dom"/>
</dbReference>
<feature type="domain" description="FeoB-type G" evidence="14">
    <location>
        <begin position="57"/>
        <end position="189"/>
    </location>
</feature>
<sequence>MTSPLAELNTGTQIRITGFTEKSNYSAQLQRLGMVPGTLVTILRSAPLGDPIELRLRVTVERKSGTYATASGDLELIDLPGTYSLDPIAGGLDEKIARDYLASGDADMAINITDGSSLSRSLYLTSELHDLNIPTVVVINMLDVARSQGTQIDFDVLAQALGCPVVPLIATRREGLDELNNAIGHAAPVADFASGDDVNRYAEIDKLIESCTHFDKATQSGWTQAIDQVVLNRFAAFPVFLGVMYLMFLISINIGSAFIDFFDLVGSVLFVEGPRQLFEWLGLPAWGIVFLADGVGGGVQLVGTFIPVIGALFLVLAFLEDSGYMARVAFIVDRLLRSLGLPGKSFVPLIVGFGCNVPAVMATRSLDSQPDRILTTLMAPYMSCGARLTVYALFAAAFFPSNGQNIVFALYLIGIVVAILSAMVVRKHLLPERRSEFILELPAYHLPVLRNILLQTWQRLKGFVVRAGKAIVLVVIALNVLSSIGTDGSVGNEDSESSVLSAIGKTITPVFKPMGIEADNWPATVGIFTGIFAKEVVVGTLDALYAPTSQHEDNSLTDMLSQAVASVPANLSEIAGQLTDPLGLDLGNLEDTALQAEAQEVQINTISAMQSLFNGQLGAFAYLLFILLYMPCVATIGVIYKELGSFWATFSVAWSFVVAYGAAVIVYQIGTFSDDPTSATLWLAGVSLAATAFFASLIAWGKRRPDANLIPLKILEVFVGVHRNLGSFRGDAPFPAWLFRIASFRCTDYLRNCEMLCEHANPLLIDYAQKSLNDSLSVEVETHLESCADCQSDFEAINMLSNMAENWHDETVPAWQPAPVTSNHNWLDNFRLWFPTAASTAALAVATMIFVQMPENSGVLPASSQPLSSYQELPELPQATQAAMVERVMEGSREQRQEELQVLLQYLKAEMDRRTIETEDSLRFVITNQLQGQQELDELYQQVKDLVTTADRNPAATPGTGSDVDNLTDITREAKIVADVMKSALRNELKSGIRVTSVTAEYLAKQGVLVSVRLNAPWLTINNGDTAIAINGQINLDEIPSMVENILSDLQIDLSPYEPESLETLRELRAEQRDLRLEQRDIRAQLRTQRRELVRADSNDEQQKVQRQIENLERELIAVDTQYDALAKDIDIQYKSLRDYRDRIDTPETPASPASQSADIDALIARTVCDYGATLKSLGSEDFLTVALRRENSTRYYAFKMDYVDSCGRGDMGFERLQERAYTYDG</sequence>
<name>A0A812NTX6_SYMPI</name>
<keyword evidence="7 13" id="KW-1133">Transmembrane helix</keyword>
<protein>
    <submittedName>
        <fullName evidence="15">FeoB protein</fullName>
    </submittedName>
</protein>
<dbReference type="PROSITE" id="PS51711">
    <property type="entry name" value="G_FEOB"/>
    <property type="match status" value="1"/>
</dbReference>
<evidence type="ECO:0000256" key="10">
    <source>
        <dbReference type="ARBA" id="ARBA00023134"/>
    </source>
</evidence>
<dbReference type="SMART" id="SM00899">
    <property type="entry name" value="FeoA"/>
    <property type="match status" value="1"/>
</dbReference>
<keyword evidence="12" id="KW-0175">Coiled coil</keyword>
<feature type="transmembrane region" description="Helical" evidence="13">
    <location>
        <begin position="406"/>
        <end position="425"/>
    </location>
</feature>
<dbReference type="GO" id="GO:0006352">
    <property type="term" value="P:DNA-templated transcription initiation"/>
    <property type="evidence" value="ECO:0007669"/>
    <property type="project" value="InterPro"/>
</dbReference>
<evidence type="ECO:0000256" key="6">
    <source>
        <dbReference type="ARBA" id="ARBA00022741"/>
    </source>
</evidence>
<evidence type="ECO:0000256" key="11">
    <source>
        <dbReference type="ARBA" id="ARBA00023136"/>
    </source>
</evidence>
<keyword evidence="3" id="KW-1003">Cell membrane</keyword>
<feature type="transmembrane region" description="Helical" evidence="13">
    <location>
        <begin position="346"/>
        <end position="366"/>
    </location>
</feature>
<dbReference type="InterPro" id="IPR041916">
    <property type="entry name" value="Anti_sigma_zinc_sf"/>
</dbReference>
<keyword evidence="4" id="KW-0410">Iron transport</keyword>
<dbReference type="InterPro" id="IPR038157">
    <property type="entry name" value="FeoA_core_dom"/>
</dbReference>
<dbReference type="InterPro" id="IPR003373">
    <property type="entry name" value="Fe2_transport_prot-B"/>
</dbReference>
<proteinExistence type="predicted"/>
<keyword evidence="6" id="KW-0547">Nucleotide-binding</keyword>
<evidence type="ECO:0000313" key="15">
    <source>
        <dbReference type="EMBL" id="CAE7314366.1"/>
    </source>
</evidence>
<dbReference type="GO" id="GO:0046914">
    <property type="term" value="F:transition metal ion binding"/>
    <property type="evidence" value="ECO:0007669"/>
    <property type="project" value="InterPro"/>
</dbReference>
<keyword evidence="10" id="KW-0342">GTP-binding</keyword>
<reference evidence="15" key="1">
    <citation type="submission" date="2021-02" db="EMBL/GenBank/DDBJ databases">
        <authorList>
            <person name="Dougan E. K."/>
            <person name="Rhodes N."/>
            <person name="Thang M."/>
            <person name="Chan C."/>
        </authorList>
    </citation>
    <scope>NUCLEOTIDE SEQUENCE</scope>
</reference>
<dbReference type="GO" id="GO:0005886">
    <property type="term" value="C:plasma membrane"/>
    <property type="evidence" value="ECO:0007669"/>
    <property type="project" value="UniProtKB-SubCell"/>
</dbReference>
<comment type="subcellular location">
    <subcellularLocation>
        <location evidence="1">Cell membrane</location>
        <topology evidence="1">Multi-pass membrane protein</topology>
    </subcellularLocation>
</comment>
<evidence type="ECO:0000256" key="3">
    <source>
        <dbReference type="ARBA" id="ARBA00022475"/>
    </source>
</evidence>
<dbReference type="SUPFAM" id="SSF50037">
    <property type="entry name" value="C-terminal domain of transcriptional repressors"/>
    <property type="match status" value="1"/>
</dbReference>
<dbReference type="InterPro" id="IPR008988">
    <property type="entry name" value="Transcriptional_repressor_C"/>
</dbReference>
<dbReference type="Pfam" id="PF07664">
    <property type="entry name" value="FeoB_C"/>
    <property type="match status" value="1"/>
</dbReference>
<comment type="caution">
    <text evidence="15">The sequence shown here is derived from an EMBL/GenBank/DDBJ whole genome shotgun (WGS) entry which is preliminary data.</text>
</comment>
<evidence type="ECO:0000313" key="16">
    <source>
        <dbReference type="Proteomes" id="UP000649617"/>
    </source>
</evidence>
<dbReference type="EMBL" id="CAJNIZ010011113">
    <property type="protein sequence ID" value="CAE7314366.1"/>
    <property type="molecule type" value="Genomic_DNA"/>
</dbReference>
<evidence type="ECO:0000256" key="9">
    <source>
        <dbReference type="ARBA" id="ARBA00023065"/>
    </source>
</evidence>
<feature type="coiled-coil region" evidence="12">
    <location>
        <begin position="1065"/>
        <end position="1129"/>
    </location>
</feature>
<evidence type="ECO:0000256" key="13">
    <source>
        <dbReference type="SAM" id="Phobius"/>
    </source>
</evidence>
<organism evidence="15 16">
    <name type="scientific">Symbiodinium pilosum</name>
    <name type="common">Dinoflagellate</name>
    <dbReference type="NCBI Taxonomy" id="2952"/>
    <lineage>
        <taxon>Eukaryota</taxon>
        <taxon>Sar</taxon>
        <taxon>Alveolata</taxon>
        <taxon>Dinophyceae</taxon>
        <taxon>Suessiales</taxon>
        <taxon>Symbiodiniaceae</taxon>
        <taxon>Symbiodinium</taxon>
    </lineage>
</organism>
<accession>A0A812NTX6</accession>
<dbReference type="SUPFAM" id="SSF88946">
    <property type="entry name" value="Sigma2 domain of RNA polymerase sigma factors"/>
    <property type="match status" value="1"/>
</dbReference>
<dbReference type="Gene3D" id="1.10.10.1320">
    <property type="entry name" value="Anti-sigma factor, zinc-finger domain"/>
    <property type="match status" value="1"/>
</dbReference>
<feature type="transmembrane region" description="Helical" evidence="13">
    <location>
        <begin position="301"/>
        <end position="319"/>
    </location>
</feature>
<dbReference type="Pfam" id="PF02421">
    <property type="entry name" value="FeoB_N"/>
    <property type="match status" value="1"/>
</dbReference>
<evidence type="ECO:0000256" key="8">
    <source>
        <dbReference type="ARBA" id="ARBA00023004"/>
    </source>
</evidence>
<keyword evidence="16" id="KW-1185">Reference proteome</keyword>
<dbReference type="NCBIfam" id="TIGR00437">
    <property type="entry name" value="feoB"/>
    <property type="match status" value="1"/>
</dbReference>
<dbReference type="InterPro" id="IPR007167">
    <property type="entry name" value="Fe-transptr_FeoA-like"/>
</dbReference>
<dbReference type="Gene3D" id="3.40.50.300">
    <property type="entry name" value="P-loop containing nucleotide triphosphate hydrolases"/>
    <property type="match status" value="1"/>
</dbReference>
<evidence type="ECO:0000256" key="1">
    <source>
        <dbReference type="ARBA" id="ARBA00004651"/>
    </source>
</evidence>
<dbReference type="InterPro" id="IPR011640">
    <property type="entry name" value="Fe2_transport_prot_B_C"/>
</dbReference>
<dbReference type="SUPFAM" id="SSF52540">
    <property type="entry name" value="P-loop containing nucleoside triphosphate hydrolases"/>
    <property type="match status" value="1"/>
</dbReference>
<feature type="transmembrane region" description="Helical" evidence="13">
    <location>
        <begin position="832"/>
        <end position="851"/>
    </location>
</feature>
<dbReference type="PANTHER" id="PTHR43185">
    <property type="entry name" value="FERROUS IRON TRANSPORT PROTEIN B"/>
    <property type="match status" value="1"/>
</dbReference>
<dbReference type="InterPro" id="IPR027417">
    <property type="entry name" value="P-loop_NTPase"/>
</dbReference>
<dbReference type="InterPro" id="IPR030389">
    <property type="entry name" value="G_FEOB_dom"/>
</dbReference>
<feature type="transmembrane region" description="Helical" evidence="13">
    <location>
        <begin position="647"/>
        <end position="669"/>
    </location>
</feature>
<dbReference type="InterPro" id="IPR013325">
    <property type="entry name" value="RNA_pol_sigma_r2"/>
</dbReference>
<dbReference type="Pfam" id="PF07670">
    <property type="entry name" value="Gate"/>
    <property type="match status" value="2"/>
</dbReference>
<dbReference type="Pfam" id="PF04023">
    <property type="entry name" value="FeoA"/>
    <property type="match status" value="1"/>
</dbReference>
<evidence type="ECO:0000256" key="7">
    <source>
        <dbReference type="ARBA" id="ARBA00022989"/>
    </source>
</evidence>
<evidence type="ECO:0000256" key="2">
    <source>
        <dbReference type="ARBA" id="ARBA00022448"/>
    </source>
</evidence>
<dbReference type="GO" id="GO:0015093">
    <property type="term" value="F:ferrous iron transmembrane transporter activity"/>
    <property type="evidence" value="ECO:0007669"/>
    <property type="project" value="InterPro"/>
</dbReference>
<keyword evidence="9" id="KW-0406">Ion transport</keyword>
<feature type="transmembrane region" description="Helical" evidence="13">
    <location>
        <begin position="378"/>
        <end position="400"/>
    </location>
</feature>
<dbReference type="AlphaFoldDB" id="A0A812NTX6"/>
<dbReference type="Proteomes" id="UP000649617">
    <property type="component" value="Unassembled WGS sequence"/>
</dbReference>
<feature type="transmembrane region" description="Helical" evidence="13">
    <location>
        <begin position="619"/>
        <end position="640"/>
    </location>
</feature>
<evidence type="ECO:0000256" key="5">
    <source>
        <dbReference type="ARBA" id="ARBA00022692"/>
    </source>
</evidence>
<evidence type="ECO:0000256" key="4">
    <source>
        <dbReference type="ARBA" id="ARBA00022496"/>
    </source>
</evidence>
<dbReference type="InterPro" id="IPR050860">
    <property type="entry name" value="FeoB_GTPase"/>
</dbReference>
<keyword evidence="2" id="KW-0813">Transport</keyword>
<dbReference type="Gene3D" id="2.30.30.90">
    <property type="match status" value="1"/>
</dbReference>
<keyword evidence="11 13" id="KW-0472">Membrane</keyword>
<dbReference type="Gene3D" id="1.10.1740.10">
    <property type="match status" value="1"/>
</dbReference>
<evidence type="ECO:0000259" key="14">
    <source>
        <dbReference type="PROSITE" id="PS51711"/>
    </source>
</evidence>
<gene>
    <name evidence="15" type="primary">feoB</name>
    <name evidence="15" type="ORF">SPIL2461_LOCUS7201</name>
</gene>
<keyword evidence="5 13" id="KW-0812">Transmembrane</keyword>
<dbReference type="GO" id="GO:0003700">
    <property type="term" value="F:DNA-binding transcription factor activity"/>
    <property type="evidence" value="ECO:0007669"/>
    <property type="project" value="InterPro"/>
</dbReference>
<dbReference type="OrthoDB" id="8954335at2759"/>
<keyword evidence="8" id="KW-0408">Iron</keyword>
<dbReference type="GO" id="GO:0005525">
    <property type="term" value="F:GTP binding"/>
    <property type="evidence" value="ECO:0007669"/>
    <property type="project" value="UniProtKB-KW"/>
</dbReference>
<feature type="transmembrane region" description="Helical" evidence="13">
    <location>
        <begin position="234"/>
        <end position="257"/>
    </location>
</feature>
<evidence type="ECO:0000256" key="12">
    <source>
        <dbReference type="SAM" id="Coils"/>
    </source>
</evidence>
<feature type="transmembrane region" description="Helical" evidence="13">
    <location>
        <begin position="681"/>
        <end position="700"/>
    </location>
</feature>
<dbReference type="PANTHER" id="PTHR43185:SF1">
    <property type="entry name" value="FE(2+) TRANSPORTER FEOB"/>
    <property type="match status" value="1"/>
</dbReference>